<dbReference type="KEGG" id="vab:WPS_29320"/>
<gene>
    <name evidence="1" type="ORF">WPS_29320</name>
</gene>
<evidence type="ECO:0000313" key="2">
    <source>
        <dbReference type="Proteomes" id="UP001317532"/>
    </source>
</evidence>
<sequence length="197" mass="20741">MTPSLVIAKFLPLVLVVIAGGITIEAFSLDVHAGTPQGLPRAPAVRPMPSKLKDDWAQTLPMKSGETQATIEAVSVGRGAERTVLGADRTVLLSAGDPSPLSVKGWAIDAPANAPAGGVLVRVDDGRPIVARYGLSRPDVAAALGNPALEATGYKALLETAHLAKGAHRLRFYVLDAHRTGVYLIPDHPTRVRLVRQ</sequence>
<keyword evidence="2" id="KW-1185">Reference proteome</keyword>
<protein>
    <submittedName>
        <fullName evidence="1">Uncharacterized protein</fullName>
    </submittedName>
</protein>
<reference evidence="1 2" key="1">
    <citation type="journal article" date="2022" name="ISME Commun">
        <title>Vulcanimicrobium alpinus gen. nov. sp. nov., the first cultivated representative of the candidate phylum 'Eremiobacterota', is a metabolically versatile aerobic anoxygenic phototroph.</title>
        <authorList>
            <person name="Yabe S."/>
            <person name="Muto K."/>
            <person name="Abe K."/>
            <person name="Yokota A."/>
            <person name="Staudigel H."/>
            <person name="Tebo B.M."/>
        </authorList>
    </citation>
    <scope>NUCLEOTIDE SEQUENCE [LARGE SCALE GENOMIC DNA]</scope>
    <source>
        <strain evidence="1 2">WC8-2</strain>
    </source>
</reference>
<dbReference type="AlphaFoldDB" id="A0AAN1XZJ7"/>
<dbReference type="EMBL" id="AP025523">
    <property type="protein sequence ID" value="BDE07656.1"/>
    <property type="molecule type" value="Genomic_DNA"/>
</dbReference>
<evidence type="ECO:0000313" key="1">
    <source>
        <dbReference type="EMBL" id="BDE07656.1"/>
    </source>
</evidence>
<dbReference type="RefSeq" id="WP_317995234.1">
    <property type="nucleotide sequence ID" value="NZ_AP025523.1"/>
</dbReference>
<name>A0AAN1XZJ7_UNVUL</name>
<proteinExistence type="predicted"/>
<organism evidence="1 2">
    <name type="scientific">Vulcanimicrobium alpinum</name>
    <dbReference type="NCBI Taxonomy" id="3016050"/>
    <lineage>
        <taxon>Bacteria</taxon>
        <taxon>Bacillati</taxon>
        <taxon>Vulcanimicrobiota</taxon>
        <taxon>Vulcanimicrobiia</taxon>
        <taxon>Vulcanimicrobiales</taxon>
        <taxon>Vulcanimicrobiaceae</taxon>
        <taxon>Vulcanimicrobium</taxon>
    </lineage>
</organism>
<accession>A0AAN1XZJ7</accession>
<dbReference type="Proteomes" id="UP001317532">
    <property type="component" value="Chromosome"/>
</dbReference>